<gene>
    <name evidence="1" type="ORF">ROSEINA2194_03451</name>
</gene>
<evidence type="ECO:0000313" key="2">
    <source>
        <dbReference type="Proteomes" id="UP000003561"/>
    </source>
</evidence>
<organism evidence="1 2">
    <name type="scientific">Roseburia inulinivorans DSM 16841</name>
    <dbReference type="NCBI Taxonomy" id="622312"/>
    <lineage>
        <taxon>Bacteria</taxon>
        <taxon>Bacillati</taxon>
        <taxon>Bacillota</taxon>
        <taxon>Clostridia</taxon>
        <taxon>Lachnospirales</taxon>
        <taxon>Lachnospiraceae</taxon>
        <taxon>Roseburia</taxon>
    </lineage>
</organism>
<dbReference type="EMBL" id="ACFY01000144">
    <property type="protein sequence ID" value="EEG92738.1"/>
    <property type="molecule type" value="Genomic_DNA"/>
</dbReference>
<proteinExistence type="predicted"/>
<dbReference type="Proteomes" id="UP000003561">
    <property type="component" value="Unassembled WGS sequence"/>
</dbReference>
<reference evidence="1 2" key="1">
    <citation type="submission" date="2009-02" db="EMBL/GenBank/DDBJ databases">
        <authorList>
            <person name="Fulton L."/>
            <person name="Clifton S."/>
            <person name="Fulton B."/>
            <person name="Xu J."/>
            <person name="Minx P."/>
            <person name="Pepin K.H."/>
            <person name="Johnson M."/>
            <person name="Bhonagiri V."/>
            <person name="Nash W.E."/>
            <person name="Mardis E.R."/>
            <person name="Wilson R.K."/>
        </authorList>
    </citation>
    <scope>NUCLEOTIDE SEQUENCE [LARGE SCALE GENOMIC DNA]</scope>
    <source>
        <strain evidence="1 2">DSM 16841</strain>
    </source>
</reference>
<protein>
    <submittedName>
        <fullName evidence="1">Uncharacterized protein</fullName>
    </submittedName>
</protein>
<comment type="caution">
    <text evidence="1">The sequence shown here is derived from an EMBL/GenBank/DDBJ whole genome shotgun (WGS) entry which is preliminary data.</text>
</comment>
<dbReference type="AlphaFoldDB" id="C0FXH1"/>
<sequence>MRRGFILLVCEANATALAGAEDLTSLFCGTKKVCFYHNKLDLR</sequence>
<evidence type="ECO:0000313" key="1">
    <source>
        <dbReference type="EMBL" id="EEG92738.1"/>
    </source>
</evidence>
<accession>C0FXH1</accession>
<reference evidence="1 2" key="2">
    <citation type="submission" date="2009-03" db="EMBL/GenBank/DDBJ databases">
        <title>Draft genome sequence of Roseburia inulinivorans (DSM 16841).</title>
        <authorList>
            <person name="Sudarsanam P."/>
            <person name="Ley R."/>
            <person name="Guruge J."/>
            <person name="Turnbaugh P.J."/>
            <person name="Mahowald M."/>
            <person name="Liep D."/>
            <person name="Gordon J."/>
        </authorList>
    </citation>
    <scope>NUCLEOTIDE SEQUENCE [LARGE SCALE GENOMIC DNA]</scope>
    <source>
        <strain evidence="1 2">DSM 16841</strain>
    </source>
</reference>
<name>C0FXH1_9FIRM</name>